<proteinExistence type="predicted"/>
<dbReference type="AlphaFoldDB" id="A0A158DD50"/>
<protein>
    <submittedName>
        <fullName evidence="1">Uncharacterized protein</fullName>
    </submittedName>
</protein>
<dbReference type="Proteomes" id="UP000071859">
    <property type="component" value="Unassembled WGS sequence"/>
</dbReference>
<accession>A0A158DD50</accession>
<keyword evidence="2" id="KW-1185">Reference proteome</keyword>
<reference evidence="1" key="1">
    <citation type="submission" date="2016-01" db="EMBL/GenBank/DDBJ databases">
        <authorList>
            <person name="Peeters C."/>
        </authorList>
    </citation>
    <scope>NUCLEOTIDE SEQUENCE</scope>
    <source>
        <strain evidence="1">LMG 29321</strain>
    </source>
</reference>
<organism evidence="1 2">
    <name type="scientific">Caballeronia calidae</name>
    <dbReference type="NCBI Taxonomy" id="1777139"/>
    <lineage>
        <taxon>Bacteria</taxon>
        <taxon>Pseudomonadati</taxon>
        <taxon>Pseudomonadota</taxon>
        <taxon>Betaproteobacteria</taxon>
        <taxon>Burkholderiales</taxon>
        <taxon>Burkholderiaceae</taxon>
        <taxon>Caballeronia</taxon>
    </lineage>
</organism>
<dbReference type="EMBL" id="FCOX02000029">
    <property type="protein sequence ID" value="SAK91737.1"/>
    <property type="molecule type" value="Genomic_DNA"/>
</dbReference>
<dbReference type="RefSeq" id="WP_198399337.1">
    <property type="nucleotide sequence ID" value="NZ_FCOX02000029.1"/>
</dbReference>
<sequence length="98" mass="10690">MVHDAEVAATLLNRWQAKSGESERLVSAFDLLREGGLEFTLLRGLLADAADSCEGMEVEWLSFRDGSRALRLVGSRPRPNLTRWAALGPLTPGPQVVS</sequence>
<gene>
    <name evidence="1" type="ORF">AWB78_04954</name>
</gene>
<evidence type="ECO:0000313" key="2">
    <source>
        <dbReference type="Proteomes" id="UP000071859"/>
    </source>
</evidence>
<comment type="caution">
    <text evidence="1">The sequence shown here is derived from an EMBL/GenBank/DDBJ whole genome shotgun (WGS) entry which is preliminary data.</text>
</comment>
<evidence type="ECO:0000313" key="1">
    <source>
        <dbReference type="EMBL" id="SAK91737.1"/>
    </source>
</evidence>
<name>A0A158DD50_9BURK</name>